<proteinExistence type="inferred from homology"/>
<keyword evidence="2 6" id="KW-0227">DNA damage</keyword>
<comment type="subcellular location">
    <subcellularLocation>
        <location evidence="6">Cytoplasm</location>
    </subcellularLocation>
</comment>
<name>A0A9D2KPU5_9BACT</name>
<keyword evidence="1 6" id="KW-0963">Cytoplasm</keyword>
<dbReference type="GO" id="GO:0006310">
    <property type="term" value="P:DNA recombination"/>
    <property type="evidence" value="ECO:0007669"/>
    <property type="project" value="UniProtKB-UniRule"/>
</dbReference>
<evidence type="ECO:0000256" key="4">
    <source>
        <dbReference type="ARBA" id="ARBA00023172"/>
    </source>
</evidence>
<feature type="region of interest" description="Domain III" evidence="6">
    <location>
        <begin position="153"/>
        <end position="207"/>
    </location>
</feature>
<accession>A0A9D2KPU5</accession>
<comment type="domain">
    <text evidence="6">Has three domains with a flexible linker between the domains II and III and assumes an 'L' shape. Domain III is highly mobile and contacts RuvB.</text>
</comment>
<dbReference type="Pfam" id="PF14520">
    <property type="entry name" value="HHH_5"/>
    <property type="match status" value="1"/>
</dbReference>
<evidence type="ECO:0000313" key="10">
    <source>
        <dbReference type="Proteomes" id="UP000823821"/>
    </source>
</evidence>
<protein>
    <recommendedName>
        <fullName evidence="6">Holliday junction branch migration complex subunit RuvA</fullName>
    </recommendedName>
</protein>
<reference evidence="9" key="2">
    <citation type="submission" date="2021-04" db="EMBL/GenBank/DDBJ databases">
        <authorList>
            <person name="Gilroy R."/>
        </authorList>
    </citation>
    <scope>NUCLEOTIDE SEQUENCE</scope>
    <source>
        <strain evidence="9">5032</strain>
    </source>
</reference>
<keyword evidence="3 6" id="KW-0238">DNA-binding</keyword>
<dbReference type="GO" id="GO:0000400">
    <property type="term" value="F:four-way junction DNA binding"/>
    <property type="evidence" value="ECO:0007669"/>
    <property type="project" value="UniProtKB-UniRule"/>
</dbReference>
<comment type="function">
    <text evidence="6">The RuvA-RuvB-RuvC complex processes Holliday junction (HJ) DNA during genetic recombination and DNA repair, while the RuvA-RuvB complex plays an important role in the rescue of blocked DNA replication forks via replication fork reversal (RFR). RuvA specifically binds to HJ cruciform DNA, conferring on it an open structure. The RuvB hexamer acts as an ATP-dependent pump, pulling dsDNA into and through the RuvAB complex. HJ branch migration allows RuvC to scan DNA until it finds its consensus sequence, where it cleaves and resolves the cruciform DNA.</text>
</comment>
<dbReference type="SUPFAM" id="SSF47781">
    <property type="entry name" value="RuvA domain 2-like"/>
    <property type="match status" value="1"/>
</dbReference>
<dbReference type="NCBIfam" id="TIGR00084">
    <property type="entry name" value="ruvA"/>
    <property type="match status" value="1"/>
</dbReference>
<evidence type="ECO:0000256" key="6">
    <source>
        <dbReference type="HAMAP-Rule" id="MF_00031"/>
    </source>
</evidence>
<comment type="caution">
    <text evidence="6">Lacks conserved residue(s) required for the propagation of feature annotation.</text>
</comment>
<dbReference type="SUPFAM" id="SSF46929">
    <property type="entry name" value="DNA helicase RuvA subunit, C-terminal domain"/>
    <property type="match status" value="1"/>
</dbReference>
<evidence type="ECO:0000256" key="5">
    <source>
        <dbReference type="ARBA" id="ARBA00023204"/>
    </source>
</evidence>
<evidence type="ECO:0000313" key="9">
    <source>
        <dbReference type="EMBL" id="HJA79137.1"/>
    </source>
</evidence>
<dbReference type="InterPro" id="IPR010994">
    <property type="entry name" value="RuvA_2-like"/>
</dbReference>
<comment type="subunit">
    <text evidence="6">Homotetramer. Forms an RuvA(8)-RuvB(12)-Holliday junction (HJ) complex. HJ DNA is sandwiched between 2 RuvA tetramers; dsDNA enters through RuvA and exits via RuvB. An RuvB hexamer assembles on each DNA strand where it exits the tetramer. Each RuvB hexamer is contacted by two RuvA subunits (via domain III) on 2 adjacent RuvB subunits; this complex drives branch migration. In the full resolvosome a probable DNA-RuvA(4)-RuvB(12)-RuvC(2) complex forms which resolves the HJ.</text>
</comment>
<dbReference type="SUPFAM" id="SSF50249">
    <property type="entry name" value="Nucleic acid-binding proteins"/>
    <property type="match status" value="1"/>
</dbReference>
<feature type="domain" description="DNA helicase Holliday junction RuvA type" evidence="7">
    <location>
        <begin position="1"/>
        <end position="63"/>
    </location>
</feature>
<dbReference type="EMBL" id="DWZD01000039">
    <property type="protein sequence ID" value="HJA79137.1"/>
    <property type="molecule type" value="Genomic_DNA"/>
</dbReference>
<dbReference type="HAMAP" id="MF_00031">
    <property type="entry name" value="DNA_HJ_migration_RuvA"/>
    <property type="match status" value="1"/>
</dbReference>
<dbReference type="InterPro" id="IPR000085">
    <property type="entry name" value="RuvA"/>
</dbReference>
<dbReference type="GO" id="GO:0048476">
    <property type="term" value="C:Holliday junction resolvase complex"/>
    <property type="evidence" value="ECO:0007669"/>
    <property type="project" value="UniProtKB-UniRule"/>
</dbReference>
<dbReference type="GO" id="GO:0009378">
    <property type="term" value="F:four-way junction helicase activity"/>
    <property type="evidence" value="ECO:0007669"/>
    <property type="project" value="InterPro"/>
</dbReference>
<evidence type="ECO:0000256" key="1">
    <source>
        <dbReference type="ARBA" id="ARBA00022490"/>
    </source>
</evidence>
<dbReference type="InterPro" id="IPR036267">
    <property type="entry name" value="RuvA_C_sf"/>
</dbReference>
<evidence type="ECO:0000256" key="2">
    <source>
        <dbReference type="ARBA" id="ARBA00022763"/>
    </source>
</evidence>
<dbReference type="GO" id="GO:0009379">
    <property type="term" value="C:Holliday junction helicase complex"/>
    <property type="evidence" value="ECO:0007669"/>
    <property type="project" value="InterPro"/>
</dbReference>
<dbReference type="Gene3D" id="1.10.8.10">
    <property type="entry name" value="DNA helicase RuvA subunit, C-terminal domain"/>
    <property type="match status" value="1"/>
</dbReference>
<comment type="caution">
    <text evidence="9">The sequence shown here is derived from an EMBL/GenBank/DDBJ whole genome shotgun (WGS) entry which is preliminary data.</text>
</comment>
<evidence type="ECO:0000256" key="3">
    <source>
        <dbReference type="ARBA" id="ARBA00023125"/>
    </source>
</evidence>
<dbReference type="Gene3D" id="2.40.50.140">
    <property type="entry name" value="Nucleic acid-binding proteins"/>
    <property type="match status" value="1"/>
</dbReference>
<dbReference type="Pfam" id="PF07499">
    <property type="entry name" value="RuvA_C"/>
    <property type="match status" value="1"/>
</dbReference>
<dbReference type="InterPro" id="IPR013849">
    <property type="entry name" value="DNA_helicase_Holl-junc_RuvA_I"/>
</dbReference>
<dbReference type="Pfam" id="PF01330">
    <property type="entry name" value="RuvA_N"/>
    <property type="match status" value="1"/>
</dbReference>
<evidence type="ECO:0000259" key="7">
    <source>
        <dbReference type="Pfam" id="PF01330"/>
    </source>
</evidence>
<dbReference type="CDD" id="cd14332">
    <property type="entry name" value="UBA_RuvA_C"/>
    <property type="match status" value="1"/>
</dbReference>
<evidence type="ECO:0000259" key="8">
    <source>
        <dbReference type="Pfam" id="PF07499"/>
    </source>
</evidence>
<reference evidence="9" key="1">
    <citation type="journal article" date="2021" name="PeerJ">
        <title>Extensive microbial diversity within the chicken gut microbiome revealed by metagenomics and culture.</title>
        <authorList>
            <person name="Gilroy R."/>
            <person name="Ravi A."/>
            <person name="Getino M."/>
            <person name="Pursley I."/>
            <person name="Horton D.L."/>
            <person name="Alikhan N.F."/>
            <person name="Baker D."/>
            <person name="Gharbi K."/>
            <person name="Hall N."/>
            <person name="Watson M."/>
            <person name="Adriaenssens E.M."/>
            <person name="Foster-Nyarko E."/>
            <person name="Jarju S."/>
            <person name="Secka A."/>
            <person name="Antonio M."/>
            <person name="Oren A."/>
            <person name="Chaudhuri R.R."/>
            <person name="La Ragione R."/>
            <person name="Hildebrand F."/>
            <person name="Pallen M.J."/>
        </authorList>
    </citation>
    <scope>NUCLEOTIDE SEQUENCE</scope>
    <source>
        <strain evidence="9">5032</strain>
    </source>
</reference>
<dbReference type="InterPro" id="IPR011114">
    <property type="entry name" value="RuvA_C"/>
</dbReference>
<keyword evidence="4 6" id="KW-0233">DNA recombination</keyword>
<feature type="domain" description="Holliday junction DNA helicase RuvA C-terminal" evidence="8">
    <location>
        <begin position="154"/>
        <end position="199"/>
    </location>
</feature>
<sequence>MIAYLEGMQAEVWGSRCLLVTRGGVGYELSLPSHTLSALPGRGQPLALYTSLVVREDAQELYGFATFEERQTFEVLISISKVGARTALGILSIFRPDDLRRIVLEDDVLALTRVSGIGKKTAEHVFLELKYKLKVEDAPQAAVLTGGSRPGSVFRDVLDGLANLGYGEDECAALVRTILHEEPDLDVSGALRAALKALARGRQGQQD</sequence>
<dbReference type="InterPro" id="IPR012340">
    <property type="entry name" value="NA-bd_OB-fold"/>
</dbReference>
<gene>
    <name evidence="6 9" type="primary">ruvA</name>
    <name evidence="9" type="ORF">H9784_06140</name>
</gene>
<dbReference type="Proteomes" id="UP000823821">
    <property type="component" value="Unassembled WGS sequence"/>
</dbReference>
<dbReference type="AlphaFoldDB" id="A0A9D2KPU5"/>
<keyword evidence="5 6" id="KW-0234">DNA repair</keyword>
<comment type="similarity">
    <text evidence="6">Belongs to the RuvA family.</text>
</comment>
<feature type="region of interest" description="Domain II" evidence="6">
    <location>
        <begin position="66"/>
        <end position="143"/>
    </location>
</feature>
<dbReference type="GO" id="GO:0005737">
    <property type="term" value="C:cytoplasm"/>
    <property type="evidence" value="ECO:0007669"/>
    <property type="project" value="UniProtKB-SubCell"/>
</dbReference>
<dbReference type="GO" id="GO:0005524">
    <property type="term" value="F:ATP binding"/>
    <property type="evidence" value="ECO:0007669"/>
    <property type="project" value="InterPro"/>
</dbReference>
<dbReference type="GO" id="GO:0006281">
    <property type="term" value="P:DNA repair"/>
    <property type="evidence" value="ECO:0007669"/>
    <property type="project" value="UniProtKB-UniRule"/>
</dbReference>
<dbReference type="Gene3D" id="1.10.150.20">
    <property type="entry name" value="5' to 3' exonuclease, C-terminal subdomain"/>
    <property type="match status" value="1"/>
</dbReference>
<organism evidence="9 10">
    <name type="scientific">Candidatus Desulfovibrio intestinavium</name>
    <dbReference type="NCBI Taxonomy" id="2838534"/>
    <lineage>
        <taxon>Bacteria</taxon>
        <taxon>Pseudomonadati</taxon>
        <taxon>Thermodesulfobacteriota</taxon>
        <taxon>Desulfovibrionia</taxon>
        <taxon>Desulfovibrionales</taxon>
        <taxon>Desulfovibrionaceae</taxon>
        <taxon>Desulfovibrio</taxon>
    </lineage>
</organism>